<protein>
    <submittedName>
        <fullName evidence="1">Uncharacterized protein</fullName>
    </submittedName>
</protein>
<evidence type="ECO:0000313" key="1">
    <source>
        <dbReference type="EMBL" id="PON72848.1"/>
    </source>
</evidence>
<gene>
    <name evidence="1" type="ORF">PanWU01x14_063170</name>
</gene>
<reference evidence="2" key="1">
    <citation type="submission" date="2016-06" db="EMBL/GenBank/DDBJ databases">
        <title>Parallel loss of symbiosis genes in relatives of nitrogen-fixing non-legume Parasponia.</title>
        <authorList>
            <person name="Van Velzen R."/>
            <person name="Holmer R."/>
            <person name="Bu F."/>
            <person name="Rutten L."/>
            <person name="Van Zeijl A."/>
            <person name="Liu W."/>
            <person name="Santuari L."/>
            <person name="Cao Q."/>
            <person name="Sharma T."/>
            <person name="Shen D."/>
            <person name="Roswanjaya Y."/>
            <person name="Wardhani T."/>
            <person name="Kalhor M.S."/>
            <person name="Jansen J."/>
            <person name="Van den Hoogen J."/>
            <person name="Gungor B."/>
            <person name="Hartog M."/>
            <person name="Hontelez J."/>
            <person name="Verver J."/>
            <person name="Yang W.-C."/>
            <person name="Schijlen E."/>
            <person name="Repin R."/>
            <person name="Schilthuizen M."/>
            <person name="Schranz E."/>
            <person name="Heidstra R."/>
            <person name="Miyata K."/>
            <person name="Fedorova E."/>
            <person name="Kohlen W."/>
            <person name="Bisseling T."/>
            <person name="Smit S."/>
            <person name="Geurts R."/>
        </authorList>
    </citation>
    <scope>NUCLEOTIDE SEQUENCE [LARGE SCALE GENOMIC DNA]</scope>
    <source>
        <strain evidence="2">cv. WU1-14</strain>
    </source>
</reference>
<dbReference type="Proteomes" id="UP000237105">
    <property type="component" value="Unassembled WGS sequence"/>
</dbReference>
<proteinExistence type="predicted"/>
<dbReference type="AlphaFoldDB" id="A0A2P5DHS7"/>
<comment type="caution">
    <text evidence="1">The sequence shown here is derived from an EMBL/GenBank/DDBJ whole genome shotgun (WGS) entry which is preliminary data.</text>
</comment>
<dbReference type="EMBL" id="JXTB01000037">
    <property type="protein sequence ID" value="PON72848.1"/>
    <property type="molecule type" value="Genomic_DNA"/>
</dbReference>
<organism evidence="1 2">
    <name type="scientific">Parasponia andersonii</name>
    <name type="common">Sponia andersonii</name>
    <dbReference type="NCBI Taxonomy" id="3476"/>
    <lineage>
        <taxon>Eukaryota</taxon>
        <taxon>Viridiplantae</taxon>
        <taxon>Streptophyta</taxon>
        <taxon>Embryophyta</taxon>
        <taxon>Tracheophyta</taxon>
        <taxon>Spermatophyta</taxon>
        <taxon>Magnoliopsida</taxon>
        <taxon>eudicotyledons</taxon>
        <taxon>Gunneridae</taxon>
        <taxon>Pentapetalae</taxon>
        <taxon>rosids</taxon>
        <taxon>fabids</taxon>
        <taxon>Rosales</taxon>
        <taxon>Cannabaceae</taxon>
        <taxon>Parasponia</taxon>
    </lineage>
</organism>
<accession>A0A2P5DHS7</accession>
<keyword evidence="2" id="KW-1185">Reference proteome</keyword>
<sequence length="58" mass="6695">MSYPLHVKMLNTTFWVLDPNSTPRLCEDVVVQVVAELETVSEYGQGYRTQKEFESLSK</sequence>
<evidence type="ECO:0000313" key="2">
    <source>
        <dbReference type="Proteomes" id="UP000237105"/>
    </source>
</evidence>
<name>A0A2P5DHS7_PARAD</name>